<name>A0A1I6GV51_9RHOB</name>
<evidence type="ECO:0000256" key="1">
    <source>
        <dbReference type="ARBA" id="ARBA00023002"/>
    </source>
</evidence>
<dbReference type="Proteomes" id="UP000199658">
    <property type="component" value="Unassembled WGS sequence"/>
</dbReference>
<dbReference type="SUPFAM" id="SSF51905">
    <property type="entry name" value="FAD/NAD(P)-binding domain"/>
    <property type="match status" value="1"/>
</dbReference>
<dbReference type="Pfam" id="PF07992">
    <property type="entry name" value="Pyr_redox_2"/>
    <property type="match status" value="1"/>
</dbReference>
<reference evidence="4" key="1">
    <citation type="submission" date="2016-10" db="EMBL/GenBank/DDBJ databases">
        <authorList>
            <person name="Varghese N."/>
            <person name="Submissions S."/>
        </authorList>
    </citation>
    <scope>NUCLEOTIDE SEQUENCE [LARGE SCALE GENOMIC DNA]</scope>
    <source>
        <strain evidence="4">DSM 26921</strain>
    </source>
</reference>
<accession>A0A1I6GV51</accession>
<dbReference type="EMBL" id="FOYO01000001">
    <property type="protein sequence ID" value="SFR46153.1"/>
    <property type="molecule type" value="Genomic_DNA"/>
</dbReference>
<dbReference type="OrthoDB" id="5287468at2"/>
<evidence type="ECO:0000313" key="3">
    <source>
        <dbReference type="EMBL" id="SFR46153.1"/>
    </source>
</evidence>
<proteinExistence type="predicted"/>
<dbReference type="Gene3D" id="3.50.50.60">
    <property type="entry name" value="FAD/NAD(P)-binding domain"/>
    <property type="match status" value="2"/>
</dbReference>
<dbReference type="STRING" id="670154.SAMN04488002_2035"/>
<keyword evidence="1" id="KW-0560">Oxidoreductase</keyword>
<dbReference type="GO" id="GO:0016491">
    <property type="term" value="F:oxidoreductase activity"/>
    <property type="evidence" value="ECO:0007669"/>
    <property type="project" value="UniProtKB-KW"/>
</dbReference>
<feature type="domain" description="FAD/NAD(P)-binding" evidence="2">
    <location>
        <begin position="13"/>
        <end position="300"/>
    </location>
</feature>
<dbReference type="InterPro" id="IPR036188">
    <property type="entry name" value="FAD/NAD-bd_sf"/>
</dbReference>
<gene>
    <name evidence="3" type="ORF">SAMN04488002_2035</name>
</gene>
<evidence type="ECO:0000313" key="4">
    <source>
        <dbReference type="Proteomes" id="UP000199658"/>
    </source>
</evidence>
<dbReference type="PRINTS" id="PR00419">
    <property type="entry name" value="ADXRDTASE"/>
</dbReference>
<sequence length="419" mass="44391">MNSNKLGDGPPIDVAVIGSGPSGLAAATELKKAGVNRVVVLEREGGAGGIPRHCAHSPYGLREFKRILKGPAYAARLVRAAKDAGVEISTMTTVVEARRDGKLLVAAPEGVVELSAKRVVLATGVREAPRSARLVSGARVAGVVNTGALQSMVHLKGVRPFKRPVIIGSELVAFSAILTCRAAGVKPVAMVEQSDRITARWPSSLLPKLQGIPVFTGMKLVGIEGEAQVEAVLLQCPHGTTRRLNCDGVIFSGQFTPDATLARCGHLEVDATTGGPLVDQWGRTSDRAYFATGNLLRPVETAGWSWAEGQRTGQWVAADLAGKLPMPDRCITVSTQDDRLKFIMPQRLCLSDPAAGMGTFQLRVTQPVSGRLIAAQDGNEIWSCALSARPERRVLVPMSKIASTVGGGDIEFRVSDARD</sequence>
<dbReference type="InterPro" id="IPR023753">
    <property type="entry name" value="FAD/NAD-binding_dom"/>
</dbReference>
<dbReference type="InterPro" id="IPR051691">
    <property type="entry name" value="Metab_Enz_Cyan_OpOx_G3PDH"/>
</dbReference>
<dbReference type="PANTHER" id="PTHR42949">
    <property type="entry name" value="ANAEROBIC GLYCEROL-3-PHOSPHATE DEHYDROGENASE SUBUNIT B"/>
    <property type="match status" value="1"/>
</dbReference>
<organism evidence="3 4">
    <name type="scientific">Litoreibacter janthinus</name>
    <dbReference type="NCBI Taxonomy" id="670154"/>
    <lineage>
        <taxon>Bacteria</taxon>
        <taxon>Pseudomonadati</taxon>
        <taxon>Pseudomonadota</taxon>
        <taxon>Alphaproteobacteria</taxon>
        <taxon>Rhodobacterales</taxon>
        <taxon>Roseobacteraceae</taxon>
        <taxon>Litoreibacter</taxon>
    </lineage>
</organism>
<dbReference type="AlphaFoldDB" id="A0A1I6GV51"/>
<keyword evidence="4" id="KW-1185">Reference proteome</keyword>
<protein>
    <submittedName>
        <fullName evidence="3">Thioredoxin reductase</fullName>
    </submittedName>
</protein>
<dbReference type="PANTHER" id="PTHR42949:SF3">
    <property type="entry name" value="ANAEROBIC GLYCEROL-3-PHOSPHATE DEHYDROGENASE SUBUNIT B"/>
    <property type="match status" value="1"/>
</dbReference>
<evidence type="ECO:0000259" key="2">
    <source>
        <dbReference type="Pfam" id="PF07992"/>
    </source>
</evidence>
<dbReference type="RefSeq" id="WP_090216220.1">
    <property type="nucleotide sequence ID" value="NZ_FOYO01000001.1"/>
</dbReference>